<keyword evidence="2" id="KW-0004">4Fe-4S</keyword>
<dbReference type="PANTHER" id="PTHR43273">
    <property type="entry name" value="ANAEROBIC SULFATASE-MATURATING ENZYME HOMOLOG ASLB-RELATED"/>
    <property type="match status" value="1"/>
</dbReference>
<keyword evidence="5" id="KW-0408">Iron</keyword>
<evidence type="ECO:0000313" key="10">
    <source>
        <dbReference type="Proteomes" id="UP000070383"/>
    </source>
</evidence>
<dbReference type="NCBIfam" id="TIGR04085">
    <property type="entry name" value="rSAM_more_4Fe4S"/>
    <property type="match status" value="1"/>
</dbReference>
<feature type="domain" description="Radical SAM core" evidence="8">
    <location>
        <begin position="11"/>
        <end position="228"/>
    </location>
</feature>
<keyword evidence="10" id="KW-1185">Reference proteome</keyword>
<dbReference type="GO" id="GO:0046872">
    <property type="term" value="F:metal ion binding"/>
    <property type="evidence" value="ECO:0007669"/>
    <property type="project" value="UniProtKB-KW"/>
</dbReference>
<evidence type="ECO:0000313" key="9">
    <source>
        <dbReference type="EMBL" id="KWZ78562.1"/>
    </source>
</evidence>
<dbReference type="SFLD" id="SFLDG01067">
    <property type="entry name" value="SPASM/twitch_domain_containing"/>
    <property type="match status" value="1"/>
</dbReference>
<dbReference type="CDD" id="cd01335">
    <property type="entry name" value="Radical_SAM"/>
    <property type="match status" value="1"/>
</dbReference>
<evidence type="ECO:0000256" key="3">
    <source>
        <dbReference type="ARBA" id="ARBA00022691"/>
    </source>
</evidence>
<reference evidence="10" key="1">
    <citation type="submission" date="2016-01" db="EMBL/GenBank/DDBJ databases">
        <authorList>
            <person name="Mitreva M."/>
            <person name="Pepin K.H."/>
            <person name="Mihindukulasuriya K.A."/>
            <person name="Fulton R."/>
            <person name="Fronick C."/>
            <person name="O'Laughlin M."/>
            <person name="Miner T."/>
            <person name="Herter B."/>
            <person name="Rosa B.A."/>
            <person name="Cordes M."/>
            <person name="Tomlinson C."/>
            <person name="Wollam A."/>
            <person name="Palsikar V.B."/>
            <person name="Mardis E.R."/>
            <person name="Wilson R.K."/>
        </authorList>
    </citation>
    <scope>NUCLEOTIDE SEQUENCE [LARGE SCALE GENOMIC DNA]</scope>
    <source>
        <strain evidence="10">MJR8151</strain>
    </source>
</reference>
<dbReference type="SFLD" id="SFLDG01384">
    <property type="entry name" value="thioether_bond_formation_requi"/>
    <property type="match status" value="1"/>
</dbReference>
<dbReference type="Pfam" id="PF04055">
    <property type="entry name" value="Radical_SAM"/>
    <property type="match status" value="1"/>
</dbReference>
<dbReference type="Pfam" id="PF13186">
    <property type="entry name" value="SPASM"/>
    <property type="match status" value="1"/>
</dbReference>
<dbReference type="InterPro" id="IPR034485">
    <property type="entry name" value="Anaerobic_Cys-type_sulfatase-m"/>
</dbReference>
<dbReference type="CDD" id="cd21120">
    <property type="entry name" value="SPASM_anSME"/>
    <property type="match status" value="1"/>
</dbReference>
<dbReference type="InterPro" id="IPR013785">
    <property type="entry name" value="Aldolase_TIM"/>
</dbReference>
<dbReference type="InterPro" id="IPR007197">
    <property type="entry name" value="rSAM"/>
</dbReference>
<dbReference type="Proteomes" id="UP000070383">
    <property type="component" value="Unassembled WGS sequence"/>
</dbReference>
<evidence type="ECO:0000256" key="6">
    <source>
        <dbReference type="ARBA" id="ARBA00023014"/>
    </source>
</evidence>
<evidence type="ECO:0000259" key="8">
    <source>
        <dbReference type="PROSITE" id="PS51918"/>
    </source>
</evidence>
<dbReference type="PANTHER" id="PTHR43273:SF3">
    <property type="entry name" value="ANAEROBIC SULFATASE-MATURATING ENZYME HOMOLOG ASLB-RELATED"/>
    <property type="match status" value="1"/>
</dbReference>
<keyword evidence="6" id="KW-0411">Iron-sulfur</keyword>
<dbReference type="SFLD" id="SFLDS00029">
    <property type="entry name" value="Radical_SAM"/>
    <property type="match status" value="1"/>
</dbReference>
<dbReference type="InterPro" id="IPR023885">
    <property type="entry name" value="4Fe4S-binding_SPASM_dom"/>
</dbReference>
<dbReference type="SUPFAM" id="SSF102114">
    <property type="entry name" value="Radical SAM enzymes"/>
    <property type="match status" value="1"/>
</dbReference>
<dbReference type="InterPro" id="IPR058240">
    <property type="entry name" value="rSAM_sf"/>
</dbReference>
<accession>A0A133KG60</accession>
<keyword evidence="3" id="KW-0949">S-adenosyl-L-methionine</keyword>
<comment type="cofactor">
    <cofactor evidence="1">
        <name>[4Fe-4S] cluster</name>
        <dbReference type="ChEBI" id="CHEBI:49883"/>
    </cofactor>
</comment>
<dbReference type="STRING" id="33036.HMPREF3200_00573"/>
<evidence type="ECO:0000256" key="4">
    <source>
        <dbReference type="ARBA" id="ARBA00022723"/>
    </source>
</evidence>
<dbReference type="AlphaFoldDB" id="A0A133KG60"/>
<dbReference type="PROSITE" id="PS51918">
    <property type="entry name" value="RADICAL_SAM"/>
    <property type="match status" value="1"/>
</dbReference>
<dbReference type="PATRIC" id="fig|33036.3.peg.571"/>
<proteinExistence type="inferred from homology"/>
<dbReference type="SFLD" id="SFLDG01072">
    <property type="entry name" value="dehydrogenase_like"/>
    <property type="match status" value="1"/>
</dbReference>
<dbReference type="InterPro" id="IPR047207">
    <property type="entry name" value="SPASM_anSME"/>
</dbReference>
<dbReference type="EMBL" id="LRPM01000022">
    <property type="protein sequence ID" value="KWZ78562.1"/>
    <property type="molecule type" value="Genomic_DNA"/>
</dbReference>
<organism evidence="9 10">
    <name type="scientific">Anaerococcus tetradius</name>
    <dbReference type="NCBI Taxonomy" id="33036"/>
    <lineage>
        <taxon>Bacteria</taxon>
        <taxon>Bacillati</taxon>
        <taxon>Bacillota</taxon>
        <taxon>Tissierellia</taxon>
        <taxon>Tissierellales</taxon>
        <taxon>Peptoniphilaceae</taxon>
        <taxon>Anaerococcus</taxon>
    </lineage>
</organism>
<gene>
    <name evidence="9" type="ORF">HMPREF3200_00573</name>
</gene>
<protein>
    <submittedName>
        <fullName evidence="9">Anaerobic sulfatase maturase</fullName>
    </submittedName>
</protein>
<dbReference type="SFLD" id="SFLDF00289">
    <property type="entry name" value="anaerobic_Cys-type_sulfatase-m"/>
    <property type="match status" value="1"/>
</dbReference>
<dbReference type="GO" id="GO:0016491">
    <property type="term" value="F:oxidoreductase activity"/>
    <property type="evidence" value="ECO:0007669"/>
    <property type="project" value="InterPro"/>
</dbReference>
<comment type="similarity">
    <text evidence="7">Belongs to the radical SAM superfamily. Anaerobic sulfatase-maturating enzyme family.</text>
</comment>
<evidence type="ECO:0000256" key="2">
    <source>
        <dbReference type="ARBA" id="ARBA00022485"/>
    </source>
</evidence>
<dbReference type="OrthoDB" id="9763993at2"/>
<dbReference type="SFLD" id="SFLDG01386">
    <property type="entry name" value="main_SPASM_domain-containing"/>
    <property type="match status" value="1"/>
</dbReference>
<dbReference type="NCBIfam" id="TIGR03942">
    <property type="entry name" value="sulfatase_rSAM"/>
    <property type="match status" value="1"/>
</dbReference>
<evidence type="ECO:0000256" key="1">
    <source>
        <dbReference type="ARBA" id="ARBA00001966"/>
    </source>
</evidence>
<dbReference type="InterPro" id="IPR023867">
    <property type="entry name" value="Sulphatase_maturase_rSAM"/>
</dbReference>
<evidence type="ECO:0000256" key="5">
    <source>
        <dbReference type="ARBA" id="ARBA00023004"/>
    </source>
</evidence>
<name>A0A133KG60_9FIRM</name>
<comment type="caution">
    <text evidence="9">The sequence shown here is derived from an EMBL/GenBank/DDBJ whole genome shotgun (WGS) entry which is preliminary data.</text>
</comment>
<dbReference type="Gene3D" id="3.20.20.70">
    <property type="entry name" value="Aldolase class I"/>
    <property type="match status" value="1"/>
</dbReference>
<keyword evidence="4" id="KW-0479">Metal-binding</keyword>
<sequence length="382" mass="45002">MIEGGKMLDLKMKNISVLIKPASSNCNIKCEYCFYYDESANREVFDYGFISISTIDIFLMKIFNLVTESVSFLFQGGEPMLIGIEFYKVFEKIVKKYNKNKIKVNYSIQTNGILLNQEWAEYFYSSNYLVGVSLDGIKNTHDKYRMDKNKSGTFEKVLDAIDLLKKNKVQFNILTVVTNEIVDSVSEIYKFYKDSDFYYMQFTPSIEPIKKVGQYQYMDTKHFGQFLDELFNLWYEDIKNKNYYSIRYFENLIMILMGITPESCDAQGKCDITLVMEADGSIYPCDFYILDAWRLGNINNNALEDIILSKKSKEFIISSINIPEQCRSCEYLLICRNGCRRYRNNENLNIYCESYYYFFKRNYGKLVELKDIILKERKVKAN</sequence>
<evidence type="ECO:0000256" key="7">
    <source>
        <dbReference type="ARBA" id="ARBA00023601"/>
    </source>
</evidence>
<dbReference type="GO" id="GO:0051539">
    <property type="term" value="F:4 iron, 4 sulfur cluster binding"/>
    <property type="evidence" value="ECO:0007669"/>
    <property type="project" value="UniProtKB-KW"/>
</dbReference>